<dbReference type="VEuPathDB" id="MicrosporidiaDB:H312_01963"/>
<sequence length="108" mass="12425">VPHFCSNPSTSVRFTSVIQHCLIYLDETVFPPNFSCFCTSFLDSLISIFIILSKVVFDRTFLFKNECLGSPLEKAIKNLKISKKLAEKGSKKLFFYFIPFLKSSHLYL</sequence>
<dbReference type="EMBL" id="KK365170">
    <property type="protein sequence ID" value="KCZ80637.1"/>
    <property type="molecule type" value="Genomic_DNA"/>
</dbReference>
<gene>
    <name evidence="1" type="ORF">H312_01963</name>
</gene>
<evidence type="ECO:0000313" key="1">
    <source>
        <dbReference type="EMBL" id="KCZ80637.1"/>
    </source>
</evidence>
<dbReference type="HOGENOM" id="CLU_2203145_0_0_1"/>
<name>A0A059F0L3_9MICR</name>
<proteinExistence type="predicted"/>
<protein>
    <submittedName>
        <fullName evidence="1">Uncharacterized protein</fullName>
    </submittedName>
</protein>
<organism evidence="1 2">
    <name type="scientific">Anncaliia algerae PRA339</name>
    <dbReference type="NCBI Taxonomy" id="1288291"/>
    <lineage>
        <taxon>Eukaryota</taxon>
        <taxon>Fungi</taxon>
        <taxon>Fungi incertae sedis</taxon>
        <taxon>Microsporidia</taxon>
        <taxon>Tubulinosematoidea</taxon>
        <taxon>Tubulinosematidae</taxon>
        <taxon>Anncaliia</taxon>
    </lineage>
</organism>
<dbReference type="AlphaFoldDB" id="A0A059F0L3"/>
<dbReference type="Proteomes" id="UP000030655">
    <property type="component" value="Unassembled WGS sequence"/>
</dbReference>
<evidence type="ECO:0000313" key="2">
    <source>
        <dbReference type="Proteomes" id="UP000030655"/>
    </source>
</evidence>
<accession>A0A059F0L3</accession>
<feature type="non-terminal residue" evidence="1">
    <location>
        <position position="1"/>
    </location>
</feature>
<reference evidence="2" key="1">
    <citation type="submission" date="2013-02" db="EMBL/GenBank/DDBJ databases">
        <authorList>
            <consortium name="The Broad Institute Genome Sequencing Platform"/>
            <person name="Cuomo C."/>
            <person name="Becnel J."/>
            <person name="Sanscrainte N."/>
            <person name="Walker B."/>
            <person name="Young S.K."/>
            <person name="Zeng Q."/>
            <person name="Gargeya S."/>
            <person name="Fitzgerald M."/>
            <person name="Haas B."/>
            <person name="Abouelleil A."/>
            <person name="Alvarado L."/>
            <person name="Arachchi H.M."/>
            <person name="Berlin A.M."/>
            <person name="Chapman S.B."/>
            <person name="Dewar J."/>
            <person name="Goldberg J."/>
            <person name="Griggs A."/>
            <person name="Gujja S."/>
            <person name="Hansen M."/>
            <person name="Howarth C."/>
            <person name="Imamovic A."/>
            <person name="Larimer J."/>
            <person name="McCowan C."/>
            <person name="Murphy C."/>
            <person name="Neiman D."/>
            <person name="Pearson M."/>
            <person name="Priest M."/>
            <person name="Roberts A."/>
            <person name="Saif S."/>
            <person name="Shea T."/>
            <person name="Sisk P."/>
            <person name="Sykes S."/>
            <person name="Wortman J."/>
            <person name="Nusbaum C."/>
            <person name="Birren B."/>
        </authorList>
    </citation>
    <scope>NUCLEOTIDE SEQUENCE [LARGE SCALE GENOMIC DNA]</scope>
    <source>
        <strain evidence="2">PRA339</strain>
    </source>
</reference>
<reference evidence="1 2" key="2">
    <citation type="submission" date="2014-03" db="EMBL/GenBank/DDBJ databases">
        <title>The Genome Sequence of Anncaliia algerae insect isolate PRA339.</title>
        <authorList>
            <consortium name="The Broad Institute Genome Sequencing Platform"/>
            <consortium name="The Broad Institute Genome Sequencing Center for Infectious Disease"/>
            <person name="Cuomo C."/>
            <person name="Becnel J."/>
            <person name="Sanscrainte N."/>
            <person name="Walker B."/>
            <person name="Young S.K."/>
            <person name="Zeng Q."/>
            <person name="Gargeya S."/>
            <person name="Fitzgerald M."/>
            <person name="Haas B."/>
            <person name="Abouelleil A."/>
            <person name="Alvarado L."/>
            <person name="Arachchi H.M."/>
            <person name="Berlin A.M."/>
            <person name="Chapman S.B."/>
            <person name="Dewar J."/>
            <person name="Goldberg J."/>
            <person name="Griggs A."/>
            <person name="Gujja S."/>
            <person name="Hansen M."/>
            <person name="Howarth C."/>
            <person name="Imamovic A."/>
            <person name="Larimer J."/>
            <person name="McCowan C."/>
            <person name="Murphy C."/>
            <person name="Neiman D."/>
            <person name="Pearson M."/>
            <person name="Priest M."/>
            <person name="Roberts A."/>
            <person name="Saif S."/>
            <person name="Shea T."/>
            <person name="Sisk P."/>
            <person name="Sykes S."/>
            <person name="Wortman J."/>
            <person name="Nusbaum C."/>
            <person name="Birren B."/>
        </authorList>
    </citation>
    <scope>NUCLEOTIDE SEQUENCE [LARGE SCALE GENOMIC DNA]</scope>
    <source>
        <strain evidence="1 2">PRA339</strain>
    </source>
</reference>
<keyword evidence="2" id="KW-1185">Reference proteome</keyword>